<feature type="domain" description="Glucose-methanol-choline oxidoreductase C-terminal" evidence="9">
    <location>
        <begin position="448"/>
        <end position="587"/>
    </location>
</feature>
<organism evidence="10 11">
    <name type="scientific">Polyplosphaeria fusca</name>
    <dbReference type="NCBI Taxonomy" id="682080"/>
    <lineage>
        <taxon>Eukaryota</taxon>
        <taxon>Fungi</taxon>
        <taxon>Dikarya</taxon>
        <taxon>Ascomycota</taxon>
        <taxon>Pezizomycotina</taxon>
        <taxon>Dothideomycetes</taxon>
        <taxon>Pleosporomycetidae</taxon>
        <taxon>Pleosporales</taxon>
        <taxon>Tetraplosphaeriaceae</taxon>
        <taxon>Polyplosphaeria</taxon>
    </lineage>
</organism>
<evidence type="ECO:0000256" key="4">
    <source>
        <dbReference type="ARBA" id="ARBA00022827"/>
    </source>
</evidence>
<evidence type="ECO:0000256" key="5">
    <source>
        <dbReference type="PIRSR" id="PIRSR000137-1"/>
    </source>
</evidence>
<dbReference type="PANTHER" id="PTHR11552">
    <property type="entry name" value="GLUCOSE-METHANOL-CHOLINE GMC OXIDOREDUCTASE"/>
    <property type="match status" value="1"/>
</dbReference>
<dbReference type="EMBL" id="ML996216">
    <property type="protein sequence ID" value="KAF2730513.1"/>
    <property type="molecule type" value="Genomic_DNA"/>
</dbReference>
<dbReference type="GO" id="GO:0050660">
    <property type="term" value="F:flavin adenine dinucleotide binding"/>
    <property type="evidence" value="ECO:0007669"/>
    <property type="project" value="InterPro"/>
</dbReference>
<dbReference type="InterPro" id="IPR012132">
    <property type="entry name" value="GMC_OxRdtase"/>
</dbReference>
<evidence type="ECO:0000259" key="8">
    <source>
        <dbReference type="Pfam" id="PF00732"/>
    </source>
</evidence>
<dbReference type="Gene3D" id="3.50.50.60">
    <property type="entry name" value="FAD/NAD(P)-binding domain"/>
    <property type="match status" value="1"/>
</dbReference>
<dbReference type="Gene3D" id="3.30.560.10">
    <property type="entry name" value="Glucose Oxidase, domain 3"/>
    <property type="match status" value="1"/>
</dbReference>
<keyword evidence="3" id="KW-0285">Flavoprotein</keyword>
<keyword evidence="7" id="KW-0732">Signal</keyword>
<dbReference type="OrthoDB" id="269227at2759"/>
<sequence>MRSPVFLGFLVSVTLGANLYTAPEQLTSKEYDFIIAGGGTAGCVLASRLSENPNVSVLVVEAGGDNREVLGTIVPFLAAGLSKTAVDWNFTTSPQPGMANRQIMFQRGHVLGGSSSVNFMAYNRASNNFYDKWAKITDDPGWSWSSLEPYYMKHSRLVEPADGRDITNETIKSAHGYGPVEVSVSGYPVPLDSLVVDASKNMGGRFTFNQDINTGDTLGFTVTQFSIGDSRRSSAATAYLDPLFTSSRKNLDVLIYTQVTRLVQSDGSGDMPEFKTIEIATSGEAERFHINARKEILLSAGVVGTPHILQVSGIGPKTTLSKLGIKSIVNLQDVGLNLTDHPMSILYFKVNQPTTIDALIRNTTLFAQYLDEWNQTGKGPMVSSAGNTQAYLRLPDDSAILRTVIDPSSGPESGHIEFLFGEGMLPFTNIPMPESGNYIFALIVLVSPTSRGEVTFNSSDPFAIPSINPNYLATDFDKATIVQGVRDAFTFFGDPAFKDYLGNPYEAAYGPLAGLKTDEELLEYTQEHAITINHGCGTARMSPYEAEWGVVDPDLKLKGVKGVRVVDASVFPEIPEVHTMVPVYIIAERAADLIKKEHSISVHEGKDEL</sequence>
<feature type="chain" id="PRO_5040468901" evidence="7">
    <location>
        <begin position="17"/>
        <end position="609"/>
    </location>
</feature>
<dbReference type="SUPFAM" id="SSF54373">
    <property type="entry name" value="FAD-linked reductases, C-terminal domain"/>
    <property type="match status" value="1"/>
</dbReference>
<dbReference type="InterPro" id="IPR000172">
    <property type="entry name" value="GMC_OxRdtase_N"/>
</dbReference>
<evidence type="ECO:0000313" key="11">
    <source>
        <dbReference type="Proteomes" id="UP000799444"/>
    </source>
</evidence>
<evidence type="ECO:0000256" key="3">
    <source>
        <dbReference type="ARBA" id="ARBA00022630"/>
    </source>
</evidence>
<keyword evidence="4 6" id="KW-0274">FAD</keyword>
<reference evidence="10" key="1">
    <citation type="journal article" date="2020" name="Stud. Mycol.">
        <title>101 Dothideomycetes genomes: a test case for predicting lifestyles and emergence of pathogens.</title>
        <authorList>
            <person name="Haridas S."/>
            <person name="Albert R."/>
            <person name="Binder M."/>
            <person name="Bloem J."/>
            <person name="Labutti K."/>
            <person name="Salamov A."/>
            <person name="Andreopoulos B."/>
            <person name="Baker S."/>
            <person name="Barry K."/>
            <person name="Bills G."/>
            <person name="Bluhm B."/>
            <person name="Cannon C."/>
            <person name="Castanera R."/>
            <person name="Culley D."/>
            <person name="Daum C."/>
            <person name="Ezra D."/>
            <person name="Gonzalez J."/>
            <person name="Henrissat B."/>
            <person name="Kuo A."/>
            <person name="Liang C."/>
            <person name="Lipzen A."/>
            <person name="Lutzoni F."/>
            <person name="Magnuson J."/>
            <person name="Mondo S."/>
            <person name="Nolan M."/>
            <person name="Ohm R."/>
            <person name="Pangilinan J."/>
            <person name="Park H.-J."/>
            <person name="Ramirez L."/>
            <person name="Alfaro M."/>
            <person name="Sun H."/>
            <person name="Tritt A."/>
            <person name="Yoshinaga Y."/>
            <person name="Zwiers L.-H."/>
            <person name="Turgeon B."/>
            <person name="Goodwin S."/>
            <person name="Spatafora J."/>
            <person name="Crous P."/>
            <person name="Grigoriev I."/>
        </authorList>
    </citation>
    <scope>NUCLEOTIDE SEQUENCE</scope>
    <source>
        <strain evidence="10">CBS 125425</strain>
    </source>
</reference>
<comment type="similarity">
    <text evidence="2">Belongs to the GMC oxidoreductase family.</text>
</comment>
<proteinExistence type="inferred from homology"/>
<evidence type="ECO:0000256" key="1">
    <source>
        <dbReference type="ARBA" id="ARBA00001974"/>
    </source>
</evidence>
<comment type="cofactor">
    <cofactor evidence="1 6">
        <name>FAD</name>
        <dbReference type="ChEBI" id="CHEBI:57692"/>
    </cofactor>
</comment>
<dbReference type="Pfam" id="PF05199">
    <property type="entry name" value="GMC_oxred_C"/>
    <property type="match status" value="1"/>
</dbReference>
<feature type="active site" description="Proton acceptor" evidence="5">
    <location>
        <position position="578"/>
    </location>
</feature>
<dbReference type="SUPFAM" id="SSF51905">
    <property type="entry name" value="FAD/NAD(P)-binding domain"/>
    <property type="match status" value="1"/>
</dbReference>
<evidence type="ECO:0000259" key="9">
    <source>
        <dbReference type="Pfam" id="PF05199"/>
    </source>
</evidence>
<name>A0A9P4UZ10_9PLEO</name>
<feature type="domain" description="Glucose-methanol-choline oxidoreductase N-terminal" evidence="8">
    <location>
        <begin position="31"/>
        <end position="342"/>
    </location>
</feature>
<dbReference type="Pfam" id="PF00732">
    <property type="entry name" value="GMC_oxred_N"/>
    <property type="match status" value="1"/>
</dbReference>
<evidence type="ECO:0000256" key="2">
    <source>
        <dbReference type="ARBA" id="ARBA00010790"/>
    </source>
</evidence>
<evidence type="ECO:0000256" key="6">
    <source>
        <dbReference type="PIRSR" id="PIRSR000137-2"/>
    </source>
</evidence>
<feature type="binding site" evidence="6">
    <location>
        <position position="110"/>
    </location>
    <ligand>
        <name>FAD</name>
        <dbReference type="ChEBI" id="CHEBI:57692"/>
    </ligand>
</feature>
<evidence type="ECO:0000256" key="7">
    <source>
        <dbReference type="SAM" id="SignalP"/>
    </source>
</evidence>
<dbReference type="GO" id="GO:0016614">
    <property type="term" value="F:oxidoreductase activity, acting on CH-OH group of donors"/>
    <property type="evidence" value="ECO:0007669"/>
    <property type="project" value="InterPro"/>
</dbReference>
<dbReference type="InterPro" id="IPR007867">
    <property type="entry name" value="GMC_OxRtase_C"/>
</dbReference>
<keyword evidence="11" id="KW-1185">Reference proteome</keyword>
<feature type="signal peptide" evidence="7">
    <location>
        <begin position="1"/>
        <end position="16"/>
    </location>
</feature>
<gene>
    <name evidence="10" type="ORF">EJ04DRAFT_586228</name>
</gene>
<feature type="binding site" evidence="6">
    <location>
        <position position="259"/>
    </location>
    <ligand>
        <name>FAD</name>
        <dbReference type="ChEBI" id="CHEBI:57692"/>
    </ligand>
</feature>
<comment type="caution">
    <text evidence="10">The sequence shown here is derived from an EMBL/GenBank/DDBJ whole genome shotgun (WGS) entry which is preliminary data.</text>
</comment>
<evidence type="ECO:0000313" key="10">
    <source>
        <dbReference type="EMBL" id="KAF2730513.1"/>
    </source>
</evidence>
<dbReference type="InterPro" id="IPR036188">
    <property type="entry name" value="FAD/NAD-bd_sf"/>
</dbReference>
<protein>
    <submittedName>
        <fullName evidence="10">Aryl-alcohol-oxidase from pleurotus Eryingii</fullName>
    </submittedName>
</protein>
<dbReference type="PANTHER" id="PTHR11552:SF147">
    <property type="entry name" value="CHOLINE DEHYDROGENASE, MITOCHONDRIAL"/>
    <property type="match status" value="1"/>
</dbReference>
<dbReference type="PIRSF" id="PIRSF000137">
    <property type="entry name" value="Alcohol_oxidase"/>
    <property type="match status" value="1"/>
</dbReference>
<accession>A0A9P4UZ10</accession>
<dbReference type="Proteomes" id="UP000799444">
    <property type="component" value="Unassembled WGS sequence"/>
</dbReference>
<dbReference type="AlphaFoldDB" id="A0A9P4UZ10"/>
<feature type="active site" description="Proton donor" evidence="5">
    <location>
        <position position="534"/>
    </location>
</feature>